<keyword evidence="7 9" id="KW-0010">Activator</keyword>
<evidence type="ECO:0000256" key="1">
    <source>
        <dbReference type="ARBA" id="ARBA00004496"/>
    </source>
</evidence>
<dbReference type="EMBL" id="LJJB01000013">
    <property type="protein sequence ID" value="KQL44684.1"/>
    <property type="molecule type" value="Genomic_DNA"/>
</dbReference>
<dbReference type="InterPro" id="IPR001789">
    <property type="entry name" value="Sig_transdc_resp-reg_receiver"/>
</dbReference>
<dbReference type="InterPro" id="IPR036390">
    <property type="entry name" value="WH_DNA-bd_sf"/>
</dbReference>
<keyword evidence="3 10" id="KW-0597">Phosphoprotein</keyword>
<dbReference type="SUPFAM" id="SSF46785">
    <property type="entry name" value="Winged helix' DNA-binding domain"/>
    <property type="match status" value="1"/>
</dbReference>
<protein>
    <recommendedName>
        <fullName evidence="9">Transcriptional regulatory protein</fullName>
    </recommendedName>
</protein>
<dbReference type="InterPro" id="IPR011006">
    <property type="entry name" value="CheY-like_superfamily"/>
</dbReference>
<keyword evidence="5 9" id="KW-0805">Transcription regulation</keyword>
<keyword evidence="13" id="KW-1185">Reference proteome</keyword>
<dbReference type="RefSeq" id="WP_055747274.1">
    <property type="nucleotide sequence ID" value="NZ_LJJB01000013.1"/>
</dbReference>
<dbReference type="Pfam" id="PF00072">
    <property type="entry name" value="Response_reg"/>
    <property type="match status" value="1"/>
</dbReference>
<dbReference type="PANTHER" id="PTHR45526:SF1">
    <property type="entry name" value="TRANSCRIPTIONAL REGULATORY PROTEIN DCUR-RELATED"/>
    <property type="match status" value="1"/>
</dbReference>
<sequence>MTEKPITVMIVEDDEVAAKIYEQFTLKLEGFQIIATATTGKQALDMLHVFTPDVLLLDIFLPDMNGIDLLREVRKHYRGIDAVMITAANDVETVREAIRGGAYSYIIKPIMIDKFMSTLEQYANTRRQLQQHTTMDQTAVDKLFTKTVHAPFPKTGETVTMLPKGIDKLTLKLIRDKMQVITQSVNADDLAALAGMSHSTVRRYLEFLVSINEVTVETFYGTVGRPERKYRWAEQDGKMMRDA</sequence>
<evidence type="ECO:0000256" key="2">
    <source>
        <dbReference type="ARBA" id="ARBA00022490"/>
    </source>
</evidence>
<comment type="subcellular location">
    <subcellularLocation>
        <location evidence="1 9">Cytoplasm</location>
    </subcellularLocation>
</comment>
<evidence type="ECO:0000256" key="7">
    <source>
        <dbReference type="ARBA" id="ARBA00023159"/>
    </source>
</evidence>
<dbReference type="SMART" id="SM00448">
    <property type="entry name" value="REC"/>
    <property type="match status" value="1"/>
</dbReference>
<comment type="caution">
    <text evidence="12">The sequence shown here is derived from an EMBL/GenBank/DDBJ whole genome shotgun (WGS) entry which is preliminary data.</text>
</comment>
<proteinExistence type="predicted"/>
<evidence type="ECO:0000256" key="10">
    <source>
        <dbReference type="PROSITE-ProRule" id="PRU00169"/>
    </source>
</evidence>
<gene>
    <name evidence="12" type="ORF">AN963_25280</name>
</gene>
<keyword evidence="4 9" id="KW-0902">Two-component regulatory system</keyword>
<organism evidence="12 13">
    <name type="scientific">Brevibacillus choshinensis</name>
    <dbReference type="NCBI Taxonomy" id="54911"/>
    <lineage>
        <taxon>Bacteria</taxon>
        <taxon>Bacillati</taxon>
        <taxon>Bacillota</taxon>
        <taxon>Bacilli</taxon>
        <taxon>Bacillales</taxon>
        <taxon>Paenibacillaceae</taxon>
        <taxon>Brevibacillus</taxon>
    </lineage>
</organism>
<keyword evidence="6 9" id="KW-0238">DNA-binding</keyword>
<evidence type="ECO:0000256" key="9">
    <source>
        <dbReference type="PIRNR" id="PIRNR006171"/>
    </source>
</evidence>
<dbReference type="SUPFAM" id="SSF52172">
    <property type="entry name" value="CheY-like"/>
    <property type="match status" value="1"/>
</dbReference>
<dbReference type="InterPro" id="IPR051271">
    <property type="entry name" value="2C-system_Tx_regulators"/>
</dbReference>
<evidence type="ECO:0000256" key="6">
    <source>
        <dbReference type="ARBA" id="ARBA00023125"/>
    </source>
</evidence>
<name>A0ABR5N2G9_BRECH</name>
<feature type="domain" description="Response regulatory" evidence="11">
    <location>
        <begin position="7"/>
        <end position="123"/>
    </location>
</feature>
<feature type="modified residue" description="4-aspartylphosphate" evidence="10">
    <location>
        <position position="58"/>
    </location>
</feature>
<reference evidence="12 13" key="1">
    <citation type="submission" date="2015-09" db="EMBL/GenBank/DDBJ databases">
        <title>Genome sequencing project for genomic taxonomy and phylogenomics of Bacillus-like bacteria.</title>
        <authorList>
            <person name="Liu B."/>
            <person name="Wang J."/>
            <person name="Zhu Y."/>
            <person name="Liu G."/>
            <person name="Chen Q."/>
            <person name="Chen Z."/>
            <person name="Lan J."/>
            <person name="Che J."/>
            <person name="Ge C."/>
            <person name="Shi H."/>
            <person name="Pan Z."/>
            <person name="Liu X."/>
        </authorList>
    </citation>
    <scope>NUCLEOTIDE SEQUENCE [LARGE SCALE GENOMIC DNA]</scope>
    <source>
        <strain evidence="12 13">DSM 8552</strain>
    </source>
</reference>
<evidence type="ECO:0000256" key="5">
    <source>
        <dbReference type="ARBA" id="ARBA00023015"/>
    </source>
</evidence>
<dbReference type="PIRSF" id="PIRSF006171">
    <property type="entry name" value="RR_citrat_malat"/>
    <property type="match status" value="1"/>
</dbReference>
<evidence type="ECO:0000259" key="11">
    <source>
        <dbReference type="PROSITE" id="PS50110"/>
    </source>
</evidence>
<evidence type="ECO:0000256" key="8">
    <source>
        <dbReference type="ARBA" id="ARBA00023163"/>
    </source>
</evidence>
<evidence type="ECO:0000313" key="12">
    <source>
        <dbReference type="EMBL" id="KQL44684.1"/>
    </source>
</evidence>
<evidence type="ECO:0000256" key="4">
    <source>
        <dbReference type="ARBA" id="ARBA00023012"/>
    </source>
</evidence>
<dbReference type="Proteomes" id="UP000051063">
    <property type="component" value="Unassembled WGS sequence"/>
</dbReference>
<dbReference type="PROSITE" id="PS50110">
    <property type="entry name" value="RESPONSE_REGULATORY"/>
    <property type="match status" value="1"/>
</dbReference>
<dbReference type="PANTHER" id="PTHR45526">
    <property type="entry name" value="TRANSCRIPTIONAL REGULATORY PROTEIN DPIA"/>
    <property type="match status" value="1"/>
</dbReference>
<dbReference type="Gene3D" id="3.40.50.2300">
    <property type="match status" value="1"/>
</dbReference>
<dbReference type="InterPro" id="IPR024187">
    <property type="entry name" value="Sig_transdc_resp-reg_cit/mal"/>
</dbReference>
<keyword evidence="2 9" id="KW-0963">Cytoplasm</keyword>
<evidence type="ECO:0000256" key="3">
    <source>
        <dbReference type="ARBA" id="ARBA00022553"/>
    </source>
</evidence>
<accession>A0ABR5N2G9</accession>
<keyword evidence="8 9" id="KW-0804">Transcription</keyword>
<evidence type="ECO:0000313" key="13">
    <source>
        <dbReference type="Proteomes" id="UP000051063"/>
    </source>
</evidence>